<protein>
    <submittedName>
        <fullName evidence="1">Uncharacterized protein</fullName>
    </submittedName>
</protein>
<dbReference type="AlphaFoldDB" id="A0A8J2KH31"/>
<organism evidence="1 2">
    <name type="scientific">Allacma fusca</name>
    <dbReference type="NCBI Taxonomy" id="39272"/>
    <lineage>
        <taxon>Eukaryota</taxon>
        <taxon>Metazoa</taxon>
        <taxon>Ecdysozoa</taxon>
        <taxon>Arthropoda</taxon>
        <taxon>Hexapoda</taxon>
        <taxon>Collembola</taxon>
        <taxon>Symphypleona</taxon>
        <taxon>Sminthuridae</taxon>
        <taxon>Allacma</taxon>
    </lineage>
</organism>
<evidence type="ECO:0000313" key="2">
    <source>
        <dbReference type="Proteomes" id="UP000708208"/>
    </source>
</evidence>
<name>A0A8J2KH31_9HEXA</name>
<comment type="caution">
    <text evidence="1">The sequence shown here is derived from an EMBL/GenBank/DDBJ whole genome shotgun (WGS) entry which is preliminary data.</text>
</comment>
<accession>A0A8J2KH31</accession>
<sequence>MASCQEFGKSREIAVIIQRLIPQFTKTLTDITLHQDLITATSREANARPGKHQLSCPNNTSLSIKYISFVFVHKPPEF</sequence>
<proteinExistence type="predicted"/>
<reference evidence="1" key="1">
    <citation type="submission" date="2021-06" db="EMBL/GenBank/DDBJ databases">
        <authorList>
            <person name="Hodson N. C."/>
            <person name="Mongue J. A."/>
            <person name="Jaron S. K."/>
        </authorList>
    </citation>
    <scope>NUCLEOTIDE SEQUENCE</scope>
</reference>
<gene>
    <name evidence="1" type="ORF">AFUS01_LOCUS25080</name>
</gene>
<keyword evidence="2" id="KW-1185">Reference proteome</keyword>
<dbReference type="EMBL" id="CAJVCH010319316">
    <property type="protein sequence ID" value="CAG7786515.1"/>
    <property type="molecule type" value="Genomic_DNA"/>
</dbReference>
<dbReference type="Proteomes" id="UP000708208">
    <property type="component" value="Unassembled WGS sequence"/>
</dbReference>
<evidence type="ECO:0000313" key="1">
    <source>
        <dbReference type="EMBL" id="CAG7786515.1"/>
    </source>
</evidence>